<dbReference type="Gene3D" id="3.40.50.1010">
    <property type="entry name" value="5'-nuclease"/>
    <property type="match status" value="1"/>
</dbReference>
<dbReference type="Proteomes" id="UP001589750">
    <property type="component" value="Unassembled WGS sequence"/>
</dbReference>
<dbReference type="EMBL" id="JBHMDG010000010">
    <property type="protein sequence ID" value="MFB9313037.1"/>
    <property type="molecule type" value="Genomic_DNA"/>
</dbReference>
<accession>A0ABV5K9F5</accession>
<name>A0ABV5K9F5_9ACTN</name>
<gene>
    <name evidence="2" type="ORF">ACFFRI_08280</name>
</gene>
<reference evidence="2 3" key="1">
    <citation type="submission" date="2024-09" db="EMBL/GenBank/DDBJ databases">
        <authorList>
            <person name="Sun Q."/>
            <person name="Mori K."/>
        </authorList>
    </citation>
    <scope>NUCLEOTIDE SEQUENCE [LARGE SCALE GENOMIC DNA]</scope>
    <source>
        <strain evidence="2 3">JCM 9626</strain>
    </source>
</reference>
<evidence type="ECO:0000313" key="2">
    <source>
        <dbReference type="EMBL" id="MFB9313037.1"/>
    </source>
</evidence>
<dbReference type="InterPro" id="IPR021139">
    <property type="entry name" value="NYN"/>
</dbReference>
<feature type="domain" description="NYN" evidence="1">
    <location>
        <begin position="3"/>
        <end position="157"/>
    </location>
</feature>
<proteinExistence type="predicted"/>
<sequence>MERVAVFIDYENAHRGGHGRFGGVGEPKYETVIDPLKIAKRILEKRRSGGDLAGVHVYRGRPLPMFQPEATSANDLLAAAWEADGVNVVRRDLRYVVEDDGSWRAEEKGIDVALAIGAVESAMNGDFDTAVVFSNDTDQLPTLELLFHKLQPRVEIACWSTAKPLWFPEGLRSTPPRRLPFCHFLDEQDFISCRDTRGTGGL</sequence>
<organism evidence="2 3">
    <name type="scientific">Nocardioides plantarum</name>
    <dbReference type="NCBI Taxonomy" id="29299"/>
    <lineage>
        <taxon>Bacteria</taxon>
        <taxon>Bacillati</taxon>
        <taxon>Actinomycetota</taxon>
        <taxon>Actinomycetes</taxon>
        <taxon>Propionibacteriales</taxon>
        <taxon>Nocardioidaceae</taxon>
        <taxon>Nocardioides</taxon>
    </lineage>
</organism>
<evidence type="ECO:0000313" key="3">
    <source>
        <dbReference type="Proteomes" id="UP001589750"/>
    </source>
</evidence>
<evidence type="ECO:0000259" key="1">
    <source>
        <dbReference type="Pfam" id="PF01936"/>
    </source>
</evidence>
<dbReference type="Pfam" id="PF01936">
    <property type="entry name" value="NYN"/>
    <property type="match status" value="1"/>
</dbReference>
<comment type="caution">
    <text evidence="2">The sequence shown here is derived from an EMBL/GenBank/DDBJ whole genome shotgun (WGS) entry which is preliminary data.</text>
</comment>
<dbReference type="RefSeq" id="WP_140011736.1">
    <property type="nucleotide sequence ID" value="NZ_JBHMDG010000010.1"/>
</dbReference>
<keyword evidence="3" id="KW-1185">Reference proteome</keyword>
<protein>
    <submittedName>
        <fullName evidence="2">NYN domain-containing protein</fullName>
    </submittedName>
</protein>